<dbReference type="KEGG" id="hhg:XM38_015970"/>
<dbReference type="STRING" id="1641165.XM38_09420"/>
<sequence>MPVNSSQIRQLLATKRKAFTDFDRSTFQVIDAYRRGWKRCCQLSDQELPAAVPLGARPLETKTPQVDGMVRSTWGWSSREESLAWVRQVLTDVTTFAVDGSQIFPSKDISLPIALIQIGWFENPHSPSGHYDKDIRLEVMTPQDLQVSNQGQPADRRVNIRRFELEIERLIEYMQTYPCPQRCLVFFDGALVVTFAEAFDADSRDAYVKAMTRLLAVSAETRVPLVGYVDTSYARDLTTLVQHQAALPECDAIHDAQLLNPLMNWGDRTALYRCDRGGILDLYGEQCDRIAFCYLKTTREGYPARLEMPSWIWEDGRLDALIDWVRAEVVVGSGYPYAIETADQTAVLQAQDRHIFFRSLQDWAQQSAVNLRFSRKMASKLRRR</sequence>
<gene>
    <name evidence="2" type="ORF">XM38_015970</name>
</gene>
<dbReference type="RefSeq" id="WP_080808115.1">
    <property type="nucleotide sequence ID" value="NZ_CP021983.2"/>
</dbReference>
<dbReference type="EMBL" id="CP021983">
    <property type="protein sequence ID" value="ASC70657.1"/>
    <property type="molecule type" value="Genomic_DNA"/>
</dbReference>
<evidence type="ECO:0000313" key="2">
    <source>
        <dbReference type="EMBL" id="ASC70657.1"/>
    </source>
</evidence>
<accession>A0A1Z3HKN7</accession>
<dbReference type="Proteomes" id="UP000191901">
    <property type="component" value="Chromosome"/>
</dbReference>
<evidence type="ECO:0000259" key="1">
    <source>
        <dbReference type="SMART" id="SM00933"/>
    </source>
</evidence>
<dbReference type="SMART" id="SM00933">
    <property type="entry name" value="NurA"/>
    <property type="match status" value="1"/>
</dbReference>
<dbReference type="AlphaFoldDB" id="A0A1Z3HKN7"/>
<feature type="domain" description="NurA" evidence="1">
    <location>
        <begin position="93"/>
        <end position="348"/>
    </location>
</feature>
<dbReference type="InterPro" id="IPR018977">
    <property type="entry name" value="NurA_domain"/>
</dbReference>
<proteinExistence type="predicted"/>
<dbReference type="OrthoDB" id="524909at2"/>
<name>A0A1Z3HKN7_9CYAN</name>
<reference evidence="2 3" key="1">
    <citation type="journal article" date="2016" name="Biochim. Biophys. Acta">
        <title>Characterization of red-shifted phycobilisomes isolated from the chlorophyll f-containing cyanobacterium Halomicronema hongdechloris.</title>
        <authorList>
            <person name="Li Y."/>
            <person name="Lin Y."/>
            <person name="Garvey C.J."/>
            <person name="Birch D."/>
            <person name="Corkery R.W."/>
            <person name="Loughlin P.C."/>
            <person name="Scheer H."/>
            <person name="Willows R.D."/>
            <person name="Chen M."/>
        </authorList>
    </citation>
    <scope>NUCLEOTIDE SEQUENCE [LARGE SCALE GENOMIC DNA]</scope>
    <source>
        <strain evidence="2 3">C2206</strain>
    </source>
</reference>
<dbReference type="Pfam" id="PF09376">
    <property type="entry name" value="NurA"/>
    <property type="match status" value="1"/>
</dbReference>
<keyword evidence="3" id="KW-1185">Reference proteome</keyword>
<organism evidence="2 3">
    <name type="scientific">Halomicronema hongdechloris C2206</name>
    <dbReference type="NCBI Taxonomy" id="1641165"/>
    <lineage>
        <taxon>Bacteria</taxon>
        <taxon>Bacillati</taxon>
        <taxon>Cyanobacteriota</taxon>
        <taxon>Cyanophyceae</taxon>
        <taxon>Nodosilineales</taxon>
        <taxon>Nodosilineaceae</taxon>
        <taxon>Halomicronema</taxon>
    </lineage>
</organism>
<protein>
    <recommendedName>
        <fullName evidence="1">NurA domain-containing protein</fullName>
    </recommendedName>
</protein>
<evidence type="ECO:0000313" key="3">
    <source>
        <dbReference type="Proteomes" id="UP000191901"/>
    </source>
</evidence>